<name>A0A0L6VUI9_9BASI</name>
<dbReference type="AlphaFoldDB" id="A0A0L6VUI9"/>
<reference evidence="1 2" key="1">
    <citation type="submission" date="2015-08" db="EMBL/GenBank/DDBJ databases">
        <title>Next Generation Sequencing and Analysis of the Genome of Puccinia sorghi L Schw, the Causal Agent of Maize Common Rust.</title>
        <authorList>
            <person name="Rochi L."/>
            <person name="Burguener G."/>
            <person name="Darino M."/>
            <person name="Turjanski A."/>
            <person name="Kreff E."/>
            <person name="Dieguez M.J."/>
            <person name="Sacco F."/>
        </authorList>
    </citation>
    <scope>NUCLEOTIDE SEQUENCE [LARGE SCALE GENOMIC DNA]</scope>
    <source>
        <strain evidence="1 2">RO10H11247</strain>
    </source>
</reference>
<keyword evidence="2" id="KW-1185">Reference proteome</keyword>
<protein>
    <submittedName>
        <fullName evidence="1">Uncharacterized protein</fullName>
    </submittedName>
</protein>
<comment type="caution">
    <text evidence="1">The sequence shown here is derived from an EMBL/GenBank/DDBJ whole genome shotgun (WGS) entry which is preliminary data.</text>
</comment>
<evidence type="ECO:0000313" key="1">
    <source>
        <dbReference type="EMBL" id="KNZ64356.1"/>
    </source>
</evidence>
<sequence length="183" mass="20472">MPHLSQRAQSIRNLTKILQLGIKERACKSRFDTSNDNETSNDHSDMEELQESLMSQDSFFNLVTMIETHPLTVALRQMGMCGNDPSVGVLALFFRILEGSVILYCSQVIGAILSLGKRSHLSTHKITICEKAHKELPCWLFLTNRIGSYTTSPDGLVAAMTREYETNASSTRTNRSSFPLESN</sequence>
<organism evidence="1 2">
    <name type="scientific">Puccinia sorghi</name>
    <dbReference type="NCBI Taxonomy" id="27349"/>
    <lineage>
        <taxon>Eukaryota</taxon>
        <taxon>Fungi</taxon>
        <taxon>Dikarya</taxon>
        <taxon>Basidiomycota</taxon>
        <taxon>Pucciniomycotina</taxon>
        <taxon>Pucciniomycetes</taxon>
        <taxon>Pucciniales</taxon>
        <taxon>Pucciniaceae</taxon>
        <taxon>Puccinia</taxon>
    </lineage>
</organism>
<dbReference type="VEuPathDB" id="FungiDB:VP01_1038g10"/>
<evidence type="ECO:0000313" key="2">
    <source>
        <dbReference type="Proteomes" id="UP000037035"/>
    </source>
</evidence>
<dbReference type="Proteomes" id="UP000037035">
    <property type="component" value="Unassembled WGS sequence"/>
</dbReference>
<dbReference type="EMBL" id="LAVV01000432">
    <property type="protein sequence ID" value="KNZ64356.1"/>
    <property type="molecule type" value="Genomic_DNA"/>
</dbReference>
<accession>A0A0L6VUI9</accession>
<gene>
    <name evidence="1" type="ORF">VP01_1038g10</name>
</gene>
<proteinExistence type="predicted"/>